<organism evidence="3 4">
    <name type="scientific">Oharaeibacter diazotrophicus</name>
    <dbReference type="NCBI Taxonomy" id="1920512"/>
    <lineage>
        <taxon>Bacteria</taxon>
        <taxon>Pseudomonadati</taxon>
        <taxon>Pseudomonadota</taxon>
        <taxon>Alphaproteobacteria</taxon>
        <taxon>Hyphomicrobiales</taxon>
        <taxon>Pleomorphomonadaceae</taxon>
        <taxon>Oharaeibacter</taxon>
    </lineage>
</organism>
<dbReference type="InterPro" id="IPR002372">
    <property type="entry name" value="PQQ_rpt_dom"/>
</dbReference>
<accession>A0A4R6RLW0</accession>
<keyword evidence="4" id="KW-1185">Reference proteome</keyword>
<comment type="caution">
    <text evidence="3">The sequence shown here is derived from an EMBL/GenBank/DDBJ whole genome shotgun (WGS) entry which is preliminary data.</text>
</comment>
<feature type="signal peptide" evidence="1">
    <location>
        <begin position="1"/>
        <end position="20"/>
    </location>
</feature>
<dbReference type="Gene3D" id="2.130.10.10">
    <property type="entry name" value="YVTN repeat-like/Quinoprotein amine dehydrogenase"/>
    <property type="match status" value="1"/>
</dbReference>
<dbReference type="InterPro" id="IPR015943">
    <property type="entry name" value="WD40/YVTN_repeat-like_dom_sf"/>
</dbReference>
<evidence type="ECO:0000259" key="2">
    <source>
        <dbReference type="Pfam" id="PF13360"/>
    </source>
</evidence>
<name>A0A4R6RLW0_9HYPH</name>
<proteinExistence type="predicted"/>
<dbReference type="RefSeq" id="WP_126541616.1">
    <property type="nucleotide sequence ID" value="NZ_BSPM01000008.1"/>
</dbReference>
<evidence type="ECO:0000256" key="1">
    <source>
        <dbReference type="SAM" id="SignalP"/>
    </source>
</evidence>
<gene>
    <name evidence="3" type="ORF">EDD54_1558</name>
</gene>
<evidence type="ECO:0000313" key="4">
    <source>
        <dbReference type="Proteomes" id="UP000294547"/>
    </source>
</evidence>
<dbReference type="InterPro" id="IPR011047">
    <property type="entry name" value="Quinoprotein_ADH-like_sf"/>
</dbReference>
<dbReference type="Proteomes" id="UP000294547">
    <property type="component" value="Unassembled WGS sequence"/>
</dbReference>
<feature type="chain" id="PRO_5020862609" evidence="1">
    <location>
        <begin position="21"/>
        <end position="480"/>
    </location>
</feature>
<dbReference type="EMBL" id="SNXY01000006">
    <property type="protein sequence ID" value="TDP87659.1"/>
    <property type="molecule type" value="Genomic_DNA"/>
</dbReference>
<sequence>MKLPAVLVALAIFPSSGALASPRLSIDPVNQIPGGSITVSAAGFSERETLADVYIDGTRVGMFPVSGGGFADGTIQLDPDLGTGAHLVMVIGKATAAFDQWSYVVTYNWPQPFRDGARSNVTQDRDFDADTVAHLGLVRTIPVGDVAFGPVRYDGRIYLTTAAGQVRSIGLLPEQRSWTADVGARSAPIAHDGRILTVSGDGTVTALDHRTGRVLGRRALGAPWSARFHPVLADGILYVQTRRGLFALHASDLSIAWVNADVAAIPSPGGVAVDADRVVAVANGRIHWLSPEDGSEIGSHPGTAPVKLVDGRISYNVVRRSGQRRRSEIRFASFPDEVARVLPAGRNGILSFPTRFGSGTYALLRDDRLGSRHYGELHLHSFDLTDRRVADVLLPLQGRASDLTGANGFLVASLDDVKTAGGGRGPDRLVVLEPPGNVRFQWTLPGAGTVPIVSDGRIYVVAGGTLHVFGRRGGGAPPGP</sequence>
<dbReference type="AlphaFoldDB" id="A0A4R6RLW0"/>
<protein>
    <submittedName>
        <fullName evidence="3">Outer membrane protein assembly factor BamB</fullName>
    </submittedName>
</protein>
<reference evidence="3 4" key="1">
    <citation type="submission" date="2019-03" db="EMBL/GenBank/DDBJ databases">
        <title>Genomic Encyclopedia of Type Strains, Phase IV (KMG-IV): sequencing the most valuable type-strain genomes for metagenomic binning, comparative biology and taxonomic classification.</title>
        <authorList>
            <person name="Goeker M."/>
        </authorList>
    </citation>
    <scope>NUCLEOTIDE SEQUENCE [LARGE SCALE GENOMIC DNA]</scope>
    <source>
        <strain evidence="3 4">DSM 102969</strain>
    </source>
</reference>
<evidence type="ECO:0000313" key="3">
    <source>
        <dbReference type="EMBL" id="TDP87659.1"/>
    </source>
</evidence>
<dbReference type="SUPFAM" id="SSF50998">
    <property type="entry name" value="Quinoprotein alcohol dehydrogenase-like"/>
    <property type="match status" value="1"/>
</dbReference>
<feature type="domain" description="Pyrrolo-quinoline quinone repeat" evidence="2">
    <location>
        <begin position="175"/>
        <end position="310"/>
    </location>
</feature>
<dbReference type="Pfam" id="PF13360">
    <property type="entry name" value="PQQ_2"/>
    <property type="match status" value="1"/>
</dbReference>
<keyword evidence="1" id="KW-0732">Signal</keyword>
<dbReference type="OrthoDB" id="5290752at2"/>